<name>A0ABR2UUI7_9PEZI</name>
<proteinExistence type="predicted"/>
<keyword evidence="1" id="KW-0812">Transmembrane</keyword>
<gene>
    <name evidence="2" type="ORF">SUNI508_08434</name>
</gene>
<evidence type="ECO:0000313" key="2">
    <source>
        <dbReference type="EMBL" id="KAK9418005.1"/>
    </source>
</evidence>
<organism evidence="2 3">
    <name type="scientific">Seiridium unicorne</name>
    <dbReference type="NCBI Taxonomy" id="138068"/>
    <lineage>
        <taxon>Eukaryota</taxon>
        <taxon>Fungi</taxon>
        <taxon>Dikarya</taxon>
        <taxon>Ascomycota</taxon>
        <taxon>Pezizomycotina</taxon>
        <taxon>Sordariomycetes</taxon>
        <taxon>Xylariomycetidae</taxon>
        <taxon>Amphisphaeriales</taxon>
        <taxon>Sporocadaceae</taxon>
        <taxon>Seiridium</taxon>
    </lineage>
</organism>
<keyword evidence="3" id="KW-1185">Reference proteome</keyword>
<feature type="transmembrane region" description="Helical" evidence="1">
    <location>
        <begin position="99"/>
        <end position="119"/>
    </location>
</feature>
<dbReference type="Proteomes" id="UP001408356">
    <property type="component" value="Unassembled WGS sequence"/>
</dbReference>
<feature type="transmembrane region" description="Helical" evidence="1">
    <location>
        <begin position="520"/>
        <end position="541"/>
    </location>
</feature>
<feature type="transmembrane region" description="Helical" evidence="1">
    <location>
        <begin position="58"/>
        <end position="79"/>
    </location>
</feature>
<comment type="caution">
    <text evidence="2">The sequence shown here is derived from an EMBL/GenBank/DDBJ whole genome shotgun (WGS) entry which is preliminary data.</text>
</comment>
<keyword evidence="1" id="KW-1133">Transmembrane helix</keyword>
<reference evidence="2 3" key="1">
    <citation type="journal article" date="2024" name="J. Plant Pathol.">
        <title>Sequence and assembly of the genome of Seiridium unicorne, isolate CBS 538.82, causal agent of cypress canker disease.</title>
        <authorList>
            <person name="Scali E."/>
            <person name="Rocca G.D."/>
            <person name="Danti R."/>
            <person name="Garbelotto M."/>
            <person name="Barberini S."/>
            <person name="Baroncelli R."/>
            <person name="Emiliani G."/>
        </authorList>
    </citation>
    <scope>NUCLEOTIDE SEQUENCE [LARGE SCALE GENOMIC DNA]</scope>
    <source>
        <strain evidence="2 3">BM-138-508</strain>
    </source>
</reference>
<evidence type="ECO:0000313" key="3">
    <source>
        <dbReference type="Proteomes" id="UP001408356"/>
    </source>
</evidence>
<sequence>MGNHQIYVQNDQLPGQGQNFPLLQQFSYYEPPSTQPPLHYQKPSQHVRRSPVSVAIDLLIDTLLLAVGVAFLVFALVVLRFDGTPLAENAHMADVLLRAAKVGPTVLPIMFASIVGRALKSIFAWRLEKGAKIGTLDVLAGSTSLSSVVLTHLTLRVFTSLSAALILVWALSPIGSQAALRVVSLADSHNTTARQYSYVTQNSSFSTYASADIASQVGIASTLFVSSVLAPASIKASPQDLWANVKTPMIEPYEQATDNSSDGWYDATKGTVSYASLVGTPIGNLSREVASAAVEIETSYWYLNCSEVTRASQSSVNITSWGGTKNSIASNTTRSGGVPQNDPDLPTRWIAYSCPSNDGYDGLTTGLCAITTVYVQLHVECQGAVCAATRLRRSRLSNPVPSWTYFDEVRWVSDFSNIFINAFSGHLGDPTALQIYFLDPNNPLNFGNSTPLYDLPADVYGLRLGQLMNSLWGAAAGYVSISQGLDASTAGYLGGPQAVVGTAQGSQTISTRVISCNHTWLIFLIIASLVMISASLLHPILRLATMAPDLAVNVSTLIRDNRYVHMPLEGSAEDASRHARRVKDYWVRYGDVHSSEMVGHLAVGSIKQGTKVEAIRRDRYYD</sequence>
<dbReference type="EMBL" id="JARVKF010000394">
    <property type="protein sequence ID" value="KAK9418005.1"/>
    <property type="molecule type" value="Genomic_DNA"/>
</dbReference>
<accession>A0ABR2UUI7</accession>
<protein>
    <submittedName>
        <fullName evidence="2">RDD domain-containing protein</fullName>
    </submittedName>
</protein>
<keyword evidence="1" id="KW-0472">Membrane</keyword>
<evidence type="ECO:0000256" key="1">
    <source>
        <dbReference type="SAM" id="Phobius"/>
    </source>
</evidence>